<proteinExistence type="predicted"/>
<keyword evidence="2" id="KW-0833">Ubl conjugation pathway</keyword>
<dbReference type="InterPro" id="IPR001810">
    <property type="entry name" value="F-box_dom"/>
</dbReference>
<comment type="caution">
    <text evidence="4">The sequence shown here is derived from an EMBL/GenBank/DDBJ whole genome shotgun (WGS) entry which is preliminary data.</text>
</comment>
<dbReference type="InterPro" id="IPR045048">
    <property type="entry name" value="FBXO31/39"/>
</dbReference>
<sequence>MTMTAENPPDAPSVLSTLPVELLTSILAYLPAHDLLTTLQTSKLLNQVASNEQLWLRICSYEALPESTNTLRQNLPIINSYKQLYTNVISPFYGLLGLYQRDFPTAAQPMIRIGTLKSRPDMIIGAEILGENALHVFDAEVNLSVDERHTLDRLEARLIHSIHFTIELTSHDDTAIMYKLNCCKCNKEPDLVAIDRQQLLWILGFEIGDFDAVTQSKFRSESVHGLWPDTDVSVHDNHLSEYYNSNSKTEKLPLYPMRHSIKHKNQRQFVLLQCLYNDCFSYPYTMFRNYVSGRNAEQLSRSSYIPIYSKMHVPAPEPKGIIFESDAYAGLAVKPKQGVYAGTYGSHGIEFVLIHYVLRAVPMLCAANLEVIHSLCLEARKITGDENVPRSKLTWYCELEAPTGALGPLVGGQTFQIGSLPEFNGVKECYPGFGLIAQEGHRNPQQIPCNVIIQSEERIGVSWPMLGKISAFRRVQLQ</sequence>
<gene>
    <name evidence="4" type="ORF">SeMB42_g02248</name>
</gene>
<dbReference type="PANTHER" id="PTHR10706:SF130">
    <property type="entry name" value="F-BOX ONLY PROTEIN 31"/>
    <property type="match status" value="1"/>
</dbReference>
<evidence type="ECO:0000256" key="1">
    <source>
        <dbReference type="ARBA" id="ARBA00004906"/>
    </source>
</evidence>
<organism evidence="4 5">
    <name type="scientific">Synchytrium endobioticum</name>
    <dbReference type="NCBI Taxonomy" id="286115"/>
    <lineage>
        <taxon>Eukaryota</taxon>
        <taxon>Fungi</taxon>
        <taxon>Fungi incertae sedis</taxon>
        <taxon>Chytridiomycota</taxon>
        <taxon>Chytridiomycota incertae sedis</taxon>
        <taxon>Chytridiomycetes</taxon>
        <taxon>Synchytriales</taxon>
        <taxon>Synchytriaceae</taxon>
        <taxon>Synchytrium</taxon>
    </lineage>
</organism>
<evidence type="ECO:0000313" key="5">
    <source>
        <dbReference type="Proteomes" id="UP000317494"/>
    </source>
</evidence>
<protein>
    <recommendedName>
        <fullName evidence="3">F-box domain-containing protein</fullName>
    </recommendedName>
</protein>
<comment type="pathway">
    <text evidence="1">Protein modification; protein ubiquitination.</text>
</comment>
<dbReference type="SMART" id="SM00256">
    <property type="entry name" value="FBOX"/>
    <property type="match status" value="1"/>
</dbReference>
<dbReference type="PANTHER" id="PTHR10706">
    <property type="entry name" value="F-BOX FAMILY PROTEIN"/>
    <property type="match status" value="1"/>
</dbReference>
<dbReference type="UniPathway" id="UPA00143"/>
<name>A0A507DHY1_9FUNG</name>
<dbReference type="Pfam" id="PF12014">
    <property type="entry name" value="Cyclin_D1_bind"/>
    <property type="match status" value="1"/>
</dbReference>
<dbReference type="GO" id="GO:0016567">
    <property type="term" value="P:protein ubiquitination"/>
    <property type="evidence" value="ECO:0007669"/>
    <property type="project" value="UniProtKB-UniPathway"/>
</dbReference>
<keyword evidence="5" id="KW-1185">Reference proteome</keyword>
<dbReference type="STRING" id="286115.A0A507DHY1"/>
<dbReference type="EMBL" id="QEAN01000067">
    <property type="protein sequence ID" value="TPX50450.1"/>
    <property type="molecule type" value="Genomic_DNA"/>
</dbReference>
<feature type="domain" description="F-box" evidence="3">
    <location>
        <begin position="12"/>
        <end position="58"/>
    </location>
</feature>
<evidence type="ECO:0000256" key="2">
    <source>
        <dbReference type="ARBA" id="ARBA00022786"/>
    </source>
</evidence>
<dbReference type="VEuPathDB" id="FungiDB:SeMB42_g02248"/>
<evidence type="ECO:0000313" key="4">
    <source>
        <dbReference type="EMBL" id="TPX50450.1"/>
    </source>
</evidence>
<accession>A0A507DHY1</accession>
<evidence type="ECO:0000259" key="3">
    <source>
        <dbReference type="PROSITE" id="PS50181"/>
    </source>
</evidence>
<dbReference type="InterPro" id="IPR036047">
    <property type="entry name" value="F-box-like_dom_sf"/>
</dbReference>
<dbReference type="SUPFAM" id="SSF81383">
    <property type="entry name" value="F-box domain"/>
    <property type="match status" value="1"/>
</dbReference>
<dbReference type="Proteomes" id="UP000317494">
    <property type="component" value="Unassembled WGS sequence"/>
</dbReference>
<dbReference type="PROSITE" id="PS50181">
    <property type="entry name" value="FBOX"/>
    <property type="match status" value="1"/>
</dbReference>
<dbReference type="Gene3D" id="1.20.1280.50">
    <property type="match status" value="1"/>
</dbReference>
<dbReference type="Pfam" id="PF12937">
    <property type="entry name" value="F-box-like"/>
    <property type="match status" value="1"/>
</dbReference>
<dbReference type="AlphaFoldDB" id="A0A507DHY1"/>
<reference evidence="4 5" key="1">
    <citation type="journal article" date="2019" name="Sci. Rep.">
        <title>Comparative genomics of chytrid fungi reveal insights into the obligate biotrophic and pathogenic lifestyle of Synchytrium endobioticum.</title>
        <authorList>
            <person name="van de Vossenberg B.T.L.H."/>
            <person name="Warris S."/>
            <person name="Nguyen H.D.T."/>
            <person name="van Gent-Pelzer M.P.E."/>
            <person name="Joly D.L."/>
            <person name="van de Geest H.C."/>
            <person name="Bonants P.J.M."/>
            <person name="Smith D.S."/>
            <person name="Levesque C.A."/>
            <person name="van der Lee T.A.J."/>
        </authorList>
    </citation>
    <scope>NUCLEOTIDE SEQUENCE [LARGE SCALE GENOMIC DNA]</scope>
    <source>
        <strain evidence="4 5">MB42</strain>
    </source>
</reference>